<dbReference type="EMBL" id="UINC01102358">
    <property type="protein sequence ID" value="SVC63920.1"/>
    <property type="molecule type" value="Genomic_DNA"/>
</dbReference>
<organism evidence="2">
    <name type="scientific">marine metagenome</name>
    <dbReference type="NCBI Taxonomy" id="408172"/>
    <lineage>
        <taxon>unclassified sequences</taxon>
        <taxon>metagenomes</taxon>
        <taxon>ecological metagenomes</taxon>
    </lineage>
</organism>
<feature type="compositionally biased region" description="Basic and acidic residues" evidence="1">
    <location>
        <begin position="171"/>
        <end position="180"/>
    </location>
</feature>
<proteinExistence type="predicted"/>
<evidence type="ECO:0000256" key="1">
    <source>
        <dbReference type="SAM" id="MobiDB-lite"/>
    </source>
</evidence>
<dbReference type="AlphaFoldDB" id="A0A382NTE4"/>
<gene>
    <name evidence="2" type="ORF">METZ01_LOCUS316774</name>
</gene>
<reference evidence="2" key="1">
    <citation type="submission" date="2018-05" db="EMBL/GenBank/DDBJ databases">
        <authorList>
            <person name="Lanie J.A."/>
            <person name="Ng W.-L."/>
            <person name="Kazmierczak K.M."/>
            <person name="Andrzejewski T.M."/>
            <person name="Davidsen T.M."/>
            <person name="Wayne K.J."/>
            <person name="Tettelin H."/>
            <person name="Glass J.I."/>
            <person name="Rusch D."/>
            <person name="Podicherti R."/>
            <person name="Tsui H.-C.T."/>
            <person name="Winkler M.E."/>
        </authorList>
    </citation>
    <scope>NUCLEOTIDE SEQUENCE</scope>
</reference>
<accession>A0A382NTE4</accession>
<sequence>MDDASSTHIERSRELLEELETQINKFIKERDIPMTEVDWSELKEAQTPLNRPDREVQAGYLTLALASIDCAREAIEDNDIGRAVEQSLRAGVFATGVLDGASRQRLHSRYGGRQTPHKAFWEFIKPIVKMRLFTEQTDSEIAEEVVTRWESENPPTKPPEKATIRKRIGKWRAEQASELQ</sequence>
<evidence type="ECO:0000313" key="2">
    <source>
        <dbReference type="EMBL" id="SVC63920.1"/>
    </source>
</evidence>
<feature type="region of interest" description="Disordered" evidence="1">
    <location>
        <begin position="145"/>
        <end position="180"/>
    </location>
</feature>
<protein>
    <submittedName>
        <fullName evidence="2">Uncharacterized protein</fullName>
    </submittedName>
</protein>
<name>A0A382NTE4_9ZZZZ</name>